<evidence type="ECO:0000256" key="15">
    <source>
        <dbReference type="ARBA" id="ARBA00032048"/>
    </source>
</evidence>
<dbReference type="InterPro" id="IPR048346">
    <property type="entry name" value="Sarcoglycan_N"/>
</dbReference>
<dbReference type="GO" id="GO:0000049">
    <property type="term" value="F:tRNA binding"/>
    <property type="evidence" value="ECO:0007669"/>
    <property type="project" value="UniProtKB-KW"/>
</dbReference>
<keyword evidence="11" id="KW-0648">Protein biosynthesis</keyword>
<evidence type="ECO:0000313" key="21">
    <source>
        <dbReference type="EMBL" id="CAD7644803.1"/>
    </source>
</evidence>
<dbReference type="SUPFAM" id="SSF53383">
    <property type="entry name" value="PLP-dependent transferases"/>
    <property type="match status" value="1"/>
</dbReference>
<evidence type="ECO:0000256" key="19">
    <source>
        <dbReference type="PIRSR" id="PIRSR017689-50"/>
    </source>
</evidence>
<comment type="subunit">
    <text evidence="13">Homotetramer formed by a catalytic dimer and a non-catalytic dimer serving as a binding platform that orients tRNASec for catalysis. Each tetramer binds the CCA ends of two tRNAs which point to the active sites of the catalytic dimer.</text>
</comment>
<evidence type="ECO:0000313" key="22">
    <source>
        <dbReference type="Proteomes" id="UP000728032"/>
    </source>
</evidence>
<feature type="domain" description="Sarcoglycan alpha/epsilon N-terminal" evidence="20">
    <location>
        <begin position="478"/>
        <end position="541"/>
    </location>
</feature>
<feature type="non-terminal residue" evidence="21">
    <location>
        <position position="1"/>
    </location>
</feature>
<evidence type="ECO:0000256" key="11">
    <source>
        <dbReference type="ARBA" id="ARBA00022917"/>
    </source>
</evidence>
<evidence type="ECO:0000256" key="18">
    <source>
        <dbReference type="PIRSR" id="PIRSR017689-1"/>
    </source>
</evidence>
<evidence type="ECO:0000256" key="13">
    <source>
        <dbReference type="ARBA" id="ARBA00026053"/>
    </source>
</evidence>
<comment type="cofactor">
    <cofactor evidence="1 19">
        <name>pyridoxal 5'-phosphate</name>
        <dbReference type="ChEBI" id="CHEBI:597326"/>
    </cofactor>
</comment>
<keyword evidence="12" id="KW-0711">Selenium</keyword>
<evidence type="ECO:0000256" key="16">
    <source>
        <dbReference type="ARBA" id="ARBA00032693"/>
    </source>
</evidence>
<evidence type="ECO:0000256" key="12">
    <source>
        <dbReference type="ARBA" id="ARBA00023266"/>
    </source>
</evidence>
<dbReference type="InterPro" id="IPR008829">
    <property type="entry name" value="SepSecS/SepCysS"/>
</dbReference>
<evidence type="ECO:0000256" key="2">
    <source>
        <dbReference type="ARBA" id="ARBA00002552"/>
    </source>
</evidence>
<feature type="binding site" evidence="18">
    <location>
        <position position="105"/>
    </location>
    <ligand>
        <name>substrate</name>
    </ligand>
</feature>
<feature type="binding site" evidence="18">
    <location>
        <position position="398"/>
    </location>
    <ligand>
        <name>tRNA</name>
        <dbReference type="ChEBI" id="CHEBI:17843"/>
    </ligand>
</feature>
<dbReference type="InterPro" id="IPR019872">
    <property type="entry name" value="Sec-tRNA_Se_transferase"/>
</dbReference>
<dbReference type="AlphaFoldDB" id="A0A7R9LQP1"/>
<dbReference type="PANTHER" id="PTHR12944">
    <property type="entry name" value="SOLUBLE LIVER ANTIGEN/LIVER PANCREAS ANTIGEN"/>
    <property type="match status" value="1"/>
</dbReference>
<dbReference type="PIRSF" id="PIRSF017689">
    <property type="entry name" value="SepSecS"/>
    <property type="match status" value="1"/>
</dbReference>
<keyword evidence="22" id="KW-1185">Reference proteome</keyword>
<keyword evidence="9 19" id="KW-0694">RNA-binding</keyword>
<evidence type="ECO:0000256" key="1">
    <source>
        <dbReference type="ARBA" id="ARBA00001933"/>
    </source>
</evidence>
<feature type="binding site" evidence="18">
    <location>
        <position position="75"/>
    </location>
    <ligand>
        <name>pyridoxal 5'-phosphate</name>
        <dbReference type="ChEBI" id="CHEBI:597326"/>
    </ligand>
</feature>
<dbReference type="GO" id="GO:0098621">
    <property type="term" value="F:O-phosphoseryl-tRNA(Sec) selenium transferase activity"/>
    <property type="evidence" value="ECO:0007669"/>
    <property type="project" value="UniProtKB-EC"/>
</dbReference>
<comment type="function">
    <text evidence="2">Converts O-phosphoseryl-tRNA(Sec) to selenocysteinyl-tRNA(Sec) required for selenoprotein biosynthesis.</text>
</comment>
<dbReference type="Gene3D" id="3.40.640.10">
    <property type="entry name" value="Type I PLP-dependent aspartate aminotransferase-like (Major domain)"/>
    <property type="match status" value="1"/>
</dbReference>
<evidence type="ECO:0000256" key="5">
    <source>
        <dbReference type="ARBA" id="ARBA00012464"/>
    </source>
</evidence>
<gene>
    <name evidence="21" type="ORF">ONB1V03_LOCUS4868</name>
</gene>
<keyword evidence="8" id="KW-0808">Transferase</keyword>
<keyword evidence="7 19" id="KW-0820">tRNA-binding</keyword>
<evidence type="ECO:0000256" key="17">
    <source>
        <dbReference type="ARBA" id="ARBA00048808"/>
    </source>
</evidence>
<feature type="binding site" evidence="18">
    <location>
        <position position="98"/>
    </location>
    <ligand>
        <name>substrate</name>
    </ligand>
</feature>
<comment type="pathway">
    <text evidence="3">Aminoacyl-tRNA biosynthesis; selenocysteinyl-tRNA(Sec) biosynthesis; selenocysteinyl-tRNA(Sec) from L-seryl-tRNA(Sec) (archaeal/eukaryal route): step 2/2.</text>
</comment>
<keyword evidence="10 19" id="KW-0663">Pyridoxal phosphate</keyword>
<dbReference type="InterPro" id="IPR015424">
    <property type="entry name" value="PyrdxlP-dep_Trfase"/>
</dbReference>
<feature type="binding site" evidence="18">
    <location>
        <position position="314"/>
    </location>
    <ligand>
        <name>substrate</name>
    </ligand>
</feature>
<dbReference type="PANTHER" id="PTHR12944:SF2">
    <property type="entry name" value="O-PHOSPHOSERYL-TRNA(SEC) SELENIUM TRANSFERASE"/>
    <property type="match status" value="1"/>
</dbReference>
<dbReference type="EC" id="2.9.1.2" evidence="5"/>
<reference evidence="21" key="1">
    <citation type="submission" date="2020-11" db="EMBL/GenBank/DDBJ databases">
        <authorList>
            <person name="Tran Van P."/>
        </authorList>
    </citation>
    <scope>NUCLEOTIDE SEQUENCE</scope>
</reference>
<dbReference type="Proteomes" id="UP000728032">
    <property type="component" value="Unassembled WGS sequence"/>
</dbReference>
<dbReference type="Pfam" id="PF05510">
    <property type="entry name" value="Sarcoglycan_2"/>
    <property type="match status" value="1"/>
</dbReference>
<evidence type="ECO:0000256" key="3">
    <source>
        <dbReference type="ARBA" id="ARBA00004822"/>
    </source>
</evidence>
<dbReference type="GO" id="GO:0001717">
    <property type="term" value="P:conversion of seryl-tRNAsec to selenocys-tRNAsec"/>
    <property type="evidence" value="ECO:0007669"/>
    <property type="project" value="InterPro"/>
</dbReference>
<feature type="site" description="May act as a substrate filter by repelling compounds with a negatively charged alpha-carboxylate" evidence="19">
    <location>
        <position position="74"/>
    </location>
</feature>
<evidence type="ECO:0000256" key="6">
    <source>
        <dbReference type="ARBA" id="ARBA00021963"/>
    </source>
</evidence>
<feature type="binding site" evidence="18">
    <location>
        <position position="272"/>
    </location>
    <ligand>
        <name>tRNA</name>
        <dbReference type="ChEBI" id="CHEBI:17843"/>
    </ligand>
</feature>
<dbReference type="EMBL" id="CAJPVJ010001808">
    <property type="protein sequence ID" value="CAG2165325.1"/>
    <property type="molecule type" value="Genomic_DNA"/>
</dbReference>
<dbReference type="InterPro" id="IPR015421">
    <property type="entry name" value="PyrdxlP-dep_Trfase_major"/>
</dbReference>
<dbReference type="OrthoDB" id="10263545at2759"/>
<dbReference type="NCBIfam" id="TIGR03531">
    <property type="entry name" value="selenium_SpcS"/>
    <property type="match status" value="1"/>
</dbReference>
<sequence>MDDTFKSLVSGLLKTSVTDQSFESMTTRENQIKQLLRHRKCPKEGWDESTIELLVNRLSLMDSNNFVHNYGLGEREARFASQLVSRRHYRLGHGIGRSGDICELQPKAIGSSLLNVLTNSLVLDVIQSVGVPNTRSCFVVPMATGMSLTLCLLTLRHVRPNARFVIWSRIDQKSCFKCILTAGFIPVIIDTQMNDNKSLDTDFKTIEAKVKELGNEKIVCILSTTSCFAPRNADDLSSISKLCLQESIPHIVNNAYGIQSSKCMHLLETSSRVGRIDAFIQSTDKNFMVPVGGSIIAGFDTDFLNQISSTYAGRGASTPSLDVLMTLLHLGINGYKALLNERKENYNYLKEQMKTIANEFNVNVIDNKSNQISIAMTLNMFDNSSIDTTELGSMLFKRSISGARVVAIDDKRKTIGKYEFKNWGSHTDSYSDSYITAAAAIETHVKKDVSDVYNIYTTQAFFVQITTDALSKSLAPGDAIEFIPSILGMPDLPVWMHYKQLNSSHAAYLYGSPALNDDQDIDIEVIAINQYNYETSKDVMKFRVIQRESM</sequence>
<accession>A0A7R9LQP1</accession>
<comment type="catalytic activity">
    <reaction evidence="17">
        <text>O-phospho-L-seryl-tRNA(Sec) + selenophosphate + H2O = L-selenocysteinyl-tRNA(Sec) + 2 phosphate</text>
        <dbReference type="Rhea" id="RHEA:25041"/>
        <dbReference type="Rhea" id="RHEA-COMP:9743"/>
        <dbReference type="Rhea" id="RHEA-COMP:9947"/>
        <dbReference type="ChEBI" id="CHEBI:15377"/>
        <dbReference type="ChEBI" id="CHEBI:16144"/>
        <dbReference type="ChEBI" id="CHEBI:43474"/>
        <dbReference type="ChEBI" id="CHEBI:78551"/>
        <dbReference type="ChEBI" id="CHEBI:78573"/>
        <dbReference type="EC" id="2.9.1.2"/>
    </reaction>
</comment>
<evidence type="ECO:0000256" key="4">
    <source>
        <dbReference type="ARBA" id="ARBA00007037"/>
    </source>
</evidence>
<evidence type="ECO:0000256" key="9">
    <source>
        <dbReference type="ARBA" id="ARBA00022884"/>
    </source>
</evidence>
<evidence type="ECO:0000256" key="7">
    <source>
        <dbReference type="ARBA" id="ARBA00022555"/>
    </source>
</evidence>
<evidence type="ECO:0000256" key="8">
    <source>
        <dbReference type="ARBA" id="ARBA00022679"/>
    </source>
</evidence>
<proteinExistence type="inferred from homology"/>
<evidence type="ECO:0000256" key="14">
    <source>
        <dbReference type="ARBA" id="ARBA00030669"/>
    </source>
</evidence>
<feature type="modified residue" description="N6-(pyridoxal phosphate)lysine" evidence="19">
    <location>
        <position position="285"/>
    </location>
</feature>
<dbReference type="GO" id="GO:0001514">
    <property type="term" value="P:selenocysteine incorporation"/>
    <property type="evidence" value="ECO:0007669"/>
    <property type="project" value="TreeGrafter"/>
</dbReference>
<dbReference type="UniPathway" id="UPA00906">
    <property type="reaction ID" value="UER00898"/>
</dbReference>
<evidence type="ECO:0000256" key="10">
    <source>
        <dbReference type="ARBA" id="ARBA00022898"/>
    </source>
</evidence>
<organism evidence="21">
    <name type="scientific">Oppiella nova</name>
    <dbReference type="NCBI Taxonomy" id="334625"/>
    <lineage>
        <taxon>Eukaryota</taxon>
        <taxon>Metazoa</taxon>
        <taxon>Ecdysozoa</taxon>
        <taxon>Arthropoda</taxon>
        <taxon>Chelicerata</taxon>
        <taxon>Arachnida</taxon>
        <taxon>Acari</taxon>
        <taxon>Acariformes</taxon>
        <taxon>Sarcoptiformes</taxon>
        <taxon>Oribatida</taxon>
        <taxon>Brachypylina</taxon>
        <taxon>Oppioidea</taxon>
        <taxon>Oppiidae</taxon>
        <taxon>Oppiella</taxon>
    </lineage>
</organism>
<evidence type="ECO:0000259" key="20">
    <source>
        <dbReference type="Pfam" id="PF05510"/>
    </source>
</evidence>
<feature type="binding site" evidence="18">
    <location>
        <position position="97"/>
    </location>
    <ligand>
        <name>substrate</name>
    </ligand>
</feature>
<protein>
    <recommendedName>
        <fullName evidence="6">O-phosphoseryl-tRNA(Sec) selenium transferase</fullName>
        <ecNumber evidence="5">2.9.1.2</ecNumber>
    </recommendedName>
    <alternativeName>
        <fullName evidence="14">Selenocysteine synthase</fullName>
    </alternativeName>
    <alternativeName>
        <fullName evidence="15">Selenocysteinyl-tRNA(Sec) synthase</fullName>
    </alternativeName>
    <alternativeName>
        <fullName evidence="16">Sep-tRNA:Sec-tRNA synthase</fullName>
    </alternativeName>
</protein>
<dbReference type="EMBL" id="OC916633">
    <property type="protein sequence ID" value="CAD7644803.1"/>
    <property type="molecule type" value="Genomic_DNA"/>
</dbReference>
<dbReference type="Pfam" id="PF05889">
    <property type="entry name" value="SepSecS"/>
    <property type="match status" value="1"/>
</dbReference>
<comment type="similarity">
    <text evidence="4">Belongs to the SepSecS family.</text>
</comment>
<name>A0A7R9LQP1_9ACAR</name>